<organism evidence="1 2">
    <name type="scientific">Nephila pilipes</name>
    <name type="common">Giant wood spider</name>
    <name type="synonym">Nephila maculata</name>
    <dbReference type="NCBI Taxonomy" id="299642"/>
    <lineage>
        <taxon>Eukaryota</taxon>
        <taxon>Metazoa</taxon>
        <taxon>Ecdysozoa</taxon>
        <taxon>Arthropoda</taxon>
        <taxon>Chelicerata</taxon>
        <taxon>Arachnida</taxon>
        <taxon>Araneae</taxon>
        <taxon>Araneomorphae</taxon>
        <taxon>Entelegynae</taxon>
        <taxon>Araneoidea</taxon>
        <taxon>Nephilidae</taxon>
        <taxon>Nephila</taxon>
    </lineage>
</organism>
<evidence type="ECO:0000313" key="2">
    <source>
        <dbReference type="Proteomes" id="UP000887013"/>
    </source>
</evidence>
<sequence>MINIPMENFNAKFVIVIHRKKKEKPLFRVNGKVCIVFSTKSLVQMEKHLRPTYTEHHINKGNFTPVAVMPYRLPNIRKEHLKKKLDNLLQK</sequence>
<name>A0A8X6UMZ4_NEPPI</name>
<accession>A0A8X6UMZ4</accession>
<reference evidence="1" key="1">
    <citation type="submission" date="2020-08" db="EMBL/GenBank/DDBJ databases">
        <title>Multicomponent nature underlies the extraordinary mechanical properties of spider dragline silk.</title>
        <authorList>
            <person name="Kono N."/>
            <person name="Nakamura H."/>
            <person name="Mori M."/>
            <person name="Yoshida Y."/>
            <person name="Ohtoshi R."/>
            <person name="Malay A.D."/>
            <person name="Moran D.A.P."/>
            <person name="Tomita M."/>
            <person name="Numata K."/>
            <person name="Arakawa K."/>
        </authorList>
    </citation>
    <scope>NUCLEOTIDE SEQUENCE</scope>
</reference>
<dbReference type="Proteomes" id="UP000887013">
    <property type="component" value="Unassembled WGS sequence"/>
</dbReference>
<evidence type="ECO:0000313" key="1">
    <source>
        <dbReference type="EMBL" id="GFU26209.1"/>
    </source>
</evidence>
<protein>
    <submittedName>
        <fullName evidence="1">Uncharacterized protein</fullName>
    </submittedName>
</protein>
<keyword evidence="2" id="KW-1185">Reference proteome</keyword>
<dbReference type="EMBL" id="BMAW01128559">
    <property type="protein sequence ID" value="GFU26209.1"/>
    <property type="molecule type" value="Genomic_DNA"/>
</dbReference>
<gene>
    <name evidence="1" type="ORF">NPIL_449491</name>
</gene>
<comment type="caution">
    <text evidence="1">The sequence shown here is derived from an EMBL/GenBank/DDBJ whole genome shotgun (WGS) entry which is preliminary data.</text>
</comment>
<proteinExistence type="predicted"/>
<dbReference type="AlphaFoldDB" id="A0A8X6UMZ4"/>